<keyword evidence="1" id="KW-1133">Transmembrane helix</keyword>
<keyword evidence="1" id="KW-0812">Transmembrane</keyword>
<sequence>MAILITQIDKRKFICGLFWQSLSRPRELWREAAELGKKIDSDLLLLRREQATVQAGYANTGEGARRGMLSLAALIAKAIARECSGEDDSQQPLNNWLAAFKLPDGMWAYCAVRDSNFLPNGDFAGTKTEVLERLFGDYALGGWNRVIGDPELAECGFHNFTPKGLQELLPRTKDGQIRVGKWAALRPRQRQISSKQLVIAGVLALLMTAAGIVGWSVYKHKKEEQEREQALEAARRQMLGQAGPNQAPHPWPGKPLPKVFTQACIGQLGLLSPGGWLLDEYVCEAGQSRYSWSRGSSTTGYLLAQVPTASVDTNGDKASSSAPLSLPPGGNETLLATEKLLRPLQTRFQLLGLALKVALVPVPQPLPGMEDQKVPLPDWQTYSLAVNAGGVPPAEIAAIFTQPGIRLDKLLYRGGEWTFEGVMYAK</sequence>
<comment type="caution">
    <text evidence="2">The sequence shown here is derived from an EMBL/GenBank/DDBJ whole genome shotgun (WGS) entry which is preliminary data.</text>
</comment>
<dbReference type="Proteomes" id="UP001596045">
    <property type="component" value="Unassembled WGS sequence"/>
</dbReference>
<dbReference type="RefSeq" id="WP_378997109.1">
    <property type="nucleotide sequence ID" value="NZ_JBHSMT010000013.1"/>
</dbReference>
<organism evidence="2 3">
    <name type="scientific">Paraherbaspirillum soli</name>
    <dbReference type="NCBI Taxonomy" id="631222"/>
    <lineage>
        <taxon>Bacteria</taxon>
        <taxon>Pseudomonadati</taxon>
        <taxon>Pseudomonadota</taxon>
        <taxon>Betaproteobacteria</taxon>
        <taxon>Burkholderiales</taxon>
        <taxon>Oxalobacteraceae</taxon>
        <taxon>Paraherbaspirillum</taxon>
    </lineage>
</organism>
<dbReference type="EMBL" id="JBHSMT010000013">
    <property type="protein sequence ID" value="MFC5474052.1"/>
    <property type="molecule type" value="Genomic_DNA"/>
</dbReference>
<accession>A0ABW0MAS5</accession>
<keyword evidence="1" id="KW-0472">Membrane</keyword>
<evidence type="ECO:0000313" key="3">
    <source>
        <dbReference type="Proteomes" id="UP001596045"/>
    </source>
</evidence>
<name>A0ABW0MAS5_9BURK</name>
<proteinExistence type="predicted"/>
<evidence type="ECO:0000313" key="2">
    <source>
        <dbReference type="EMBL" id="MFC5474052.1"/>
    </source>
</evidence>
<gene>
    <name evidence="2" type="primary">pilO2</name>
    <name evidence="2" type="ORF">ACFPM8_08770</name>
</gene>
<keyword evidence="3" id="KW-1185">Reference proteome</keyword>
<protein>
    <submittedName>
        <fullName evidence="2">Type 4b pilus protein PilO2</fullName>
    </submittedName>
</protein>
<reference evidence="3" key="1">
    <citation type="journal article" date="2019" name="Int. J. Syst. Evol. Microbiol.">
        <title>The Global Catalogue of Microorganisms (GCM) 10K type strain sequencing project: providing services to taxonomists for standard genome sequencing and annotation.</title>
        <authorList>
            <consortium name="The Broad Institute Genomics Platform"/>
            <consortium name="The Broad Institute Genome Sequencing Center for Infectious Disease"/>
            <person name="Wu L."/>
            <person name="Ma J."/>
        </authorList>
    </citation>
    <scope>NUCLEOTIDE SEQUENCE [LARGE SCALE GENOMIC DNA]</scope>
    <source>
        <strain evidence="3">JCM 17066</strain>
    </source>
</reference>
<evidence type="ECO:0000256" key="1">
    <source>
        <dbReference type="SAM" id="Phobius"/>
    </source>
</evidence>
<dbReference type="InterPro" id="IPR009663">
    <property type="entry name" value="PAP_PilO"/>
</dbReference>
<feature type="transmembrane region" description="Helical" evidence="1">
    <location>
        <begin position="197"/>
        <end position="218"/>
    </location>
</feature>
<dbReference type="Pfam" id="PF06864">
    <property type="entry name" value="PAP_PilO"/>
    <property type="match status" value="1"/>
</dbReference>